<dbReference type="InterPro" id="IPR012099">
    <property type="entry name" value="Midasin"/>
</dbReference>
<dbReference type="GO" id="GO:0005654">
    <property type="term" value="C:nucleoplasm"/>
    <property type="evidence" value="ECO:0007669"/>
    <property type="project" value="UniProtKB-SubCell"/>
</dbReference>
<comment type="similarity">
    <text evidence="3 9">Belongs to the midasin family.</text>
</comment>
<evidence type="ECO:0000256" key="1">
    <source>
        <dbReference type="ARBA" id="ARBA00004604"/>
    </source>
</evidence>
<name>A0A3L6SDL4_PANMI</name>
<dbReference type="CDD" id="cd00009">
    <property type="entry name" value="AAA"/>
    <property type="match status" value="1"/>
</dbReference>
<dbReference type="FunFam" id="3.40.50.300:FF:000582">
    <property type="entry name" value="Midasin"/>
    <property type="match status" value="1"/>
</dbReference>
<evidence type="ECO:0000256" key="10">
    <source>
        <dbReference type="SAM" id="MobiDB-lite"/>
    </source>
</evidence>
<feature type="compositionally biased region" description="Acidic residues" evidence="10">
    <location>
        <begin position="4082"/>
        <end position="4091"/>
    </location>
</feature>
<feature type="compositionally biased region" description="Basic and acidic residues" evidence="10">
    <location>
        <begin position="4288"/>
        <end position="4298"/>
    </location>
</feature>
<reference evidence="13" key="1">
    <citation type="journal article" date="2019" name="Nat. Commun.">
        <title>The genome of broomcorn millet.</title>
        <authorList>
            <person name="Zou C."/>
            <person name="Miki D."/>
            <person name="Li D."/>
            <person name="Tang Q."/>
            <person name="Xiao L."/>
            <person name="Rajput S."/>
            <person name="Deng P."/>
            <person name="Jia W."/>
            <person name="Huang R."/>
            <person name="Zhang M."/>
            <person name="Sun Y."/>
            <person name="Hu J."/>
            <person name="Fu X."/>
            <person name="Schnable P.S."/>
            <person name="Li F."/>
            <person name="Zhang H."/>
            <person name="Feng B."/>
            <person name="Zhu X."/>
            <person name="Liu R."/>
            <person name="Schnable J.C."/>
            <person name="Zhu J.-K."/>
            <person name="Zhang H."/>
        </authorList>
    </citation>
    <scope>NUCLEOTIDE SEQUENCE [LARGE SCALE GENOMIC DNA]</scope>
</reference>
<dbReference type="EMBL" id="PQIB02000005">
    <property type="protein sequence ID" value="RLN18624.1"/>
    <property type="molecule type" value="Genomic_DNA"/>
</dbReference>
<dbReference type="SUPFAM" id="SSF53300">
    <property type="entry name" value="vWA-like"/>
    <property type="match status" value="1"/>
</dbReference>
<dbReference type="Gene3D" id="3.40.50.300">
    <property type="entry name" value="P-loop containing nucleotide triphosphate hydrolases"/>
    <property type="match status" value="7"/>
</dbReference>
<dbReference type="PROSITE" id="PS00675">
    <property type="entry name" value="SIGMA54_INTERACT_1"/>
    <property type="match status" value="1"/>
</dbReference>
<evidence type="ECO:0000256" key="9">
    <source>
        <dbReference type="PIRNR" id="PIRNR010340"/>
    </source>
</evidence>
<dbReference type="PIRSF" id="PIRSF010340">
    <property type="entry name" value="Midasin"/>
    <property type="match status" value="1"/>
</dbReference>
<feature type="region of interest" description="Disordered" evidence="10">
    <location>
        <begin position="4149"/>
        <end position="4512"/>
    </location>
</feature>
<dbReference type="GO" id="GO:0005524">
    <property type="term" value="F:ATP binding"/>
    <property type="evidence" value="ECO:0007669"/>
    <property type="project" value="UniProtKB-KW"/>
</dbReference>
<comment type="subcellular location">
    <subcellularLocation>
        <location evidence="1">Nucleus</location>
        <location evidence="1">Nucleolus</location>
    </subcellularLocation>
    <subcellularLocation>
        <location evidence="2">Nucleus</location>
        <location evidence="2">Nucleoplasm</location>
    </subcellularLocation>
</comment>
<proteinExistence type="inferred from homology"/>
<dbReference type="FunFam" id="3.40.50.300:FF:002238">
    <property type="entry name" value="Midasin"/>
    <property type="match status" value="1"/>
</dbReference>
<dbReference type="GO" id="GO:0030687">
    <property type="term" value="C:preribosome, large subunit precursor"/>
    <property type="evidence" value="ECO:0007669"/>
    <property type="project" value="TreeGrafter"/>
</dbReference>
<evidence type="ECO:0000256" key="5">
    <source>
        <dbReference type="ARBA" id="ARBA00022741"/>
    </source>
</evidence>
<dbReference type="FunFam" id="3.40.50.410:FF:000114">
    <property type="entry name" value="Midasin"/>
    <property type="match status" value="1"/>
</dbReference>
<feature type="compositionally biased region" description="Acidic residues" evidence="10">
    <location>
        <begin position="4251"/>
        <end position="4267"/>
    </location>
</feature>
<evidence type="ECO:0000313" key="13">
    <source>
        <dbReference type="Proteomes" id="UP000275267"/>
    </source>
</evidence>
<dbReference type="GO" id="GO:0000027">
    <property type="term" value="P:ribosomal large subunit assembly"/>
    <property type="evidence" value="ECO:0007669"/>
    <property type="project" value="InterPro"/>
</dbReference>
<dbReference type="FunFam" id="3.40.50.300:FF:001887">
    <property type="entry name" value="Midasin"/>
    <property type="match status" value="1"/>
</dbReference>
<dbReference type="Proteomes" id="UP000275267">
    <property type="component" value="Unassembled WGS sequence"/>
</dbReference>
<organism evidence="12 13">
    <name type="scientific">Panicum miliaceum</name>
    <name type="common">Proso millet</name>
    <name type="synonym">Broomcorn millet</name>
    <dbReference type="NCBI Taxonomy" id="4540"/>
    <lineage>
        <taxon>Eukaryota</taxon>
        <taxon>Viridiplantae</taxon>
        <taxon>Streptophyta</taxon>
        <taxon>Embryophyta</taxon>
        <taxon>Tracheophyta</taxon>
        <taxon>Spermatophyta</taxon>
        <taxon>Magnoliopsida</taxon>
        <taxon>Liliopsida</taxon>
        <taxon>Poales</taxon>
        <taxon>Poaceae</taxon>
        <taxon>PACMAD clade</taxon>
        <taxon>Panicoideae</taxon>
        <taxon>Panicodae</taxon>
        <taxon>Paniceae</taxon>
        <taxon>Panicinae</taxon>
        <taxon>Panicum</taxon>
        <taxon>Panicum sect. Panicum</taxon>
    </lineage>
</organism>
<feature type="compositionally biased region" description="Acidic residues" evidence="10">
    <location>
        <begin position="4341"/>
        <end position="4352"/>
    </location>
</feature>
<dbReference type="OrthoDB" id="5186at2759"/>
<dbReference type="STRING" id="4540.A0A3L6SDL4"/>
<evidence type="ECO:0000256" key="2">
    <source>
        <dbReference type="ARBA" id="ARBA00004642"/>
    </source>
</evidence>
<keyword evidence="5 9" id="KW-0547">Nucleotide-binding</keyword>
<feature type="compositionally biased region" description="Polar residues" evidence="10">
    <location>
        <begin position="4552"/>
        <end position="4561"/>
    </location>
</feature>
<keyword evidence="7 9" id="KW-0143">Chaperone</keyword>
<keyword evidence="13" id="KW-1185">Reference proteome</keyword>
<dbReference type="FunFam" id="3.40.50.300:FF:001861">
    <property type="entry name" value="Midasin"/>
    <property type="match status" value="1"/>
</dbReference>
<evidence type="ECO:0000256" key="3">
    <source>
        <dbReference type="ARBA" id="ARBA00007188"/>
    </source>
</evidence>
<dbReference type="GO" id="GO:0000055">
    <property type="term" value="P:ribosomal large subunit export from nucleus"/>
    <property type="evidence" value="ECO:0007669"/>
    <property type="project" value="TreeGrafter"/>
</dbReference>
<dbReference type="InterPro" id="IPR040848">
    <property type="entry name" value="AAA_lid_7"/>
</dbReference>
<dbReference type="InterPro" id="IPR011704">
    <property type="entry name" value="ATPase_dyneun-rel_AAA"/>
</dbReference>
<dbReference type="InterPro" id="IPR027417">
    <property type="entry name" value="P-loop_NTPase"/>
</dbReference>
<feature type="compositionally biased region" description="Polar residues" evidence="10">
    <location>
        <begin position="4420"/>
        <end position="4446"/>
    </location>
</feature>
<dbReference type="PROSITE" id="PS50234">
    <property type="entry name" value="VWFA"/>
    <property type="match status" value="1"/>
</dbReference>
<evidence type="ECO:0000256" key="8">
    <source>
        <dbReference type="ARBA" id="ARBA00023242"/>
    </source>
</evidence>
<accession>A0A3L6SDL4</accession>
<evidence type="ECO:0000256" key="6">
    <source>
        <dbReference type="ARBA" id="ARBA00022840"/>
    </source>
</evidence>
<evidence type="ECO:0000259" key="11">
    <source>
        <dbReference type="PROSITE" id="PS50234"/>
    </source>
</evidence>
<dbReference type="FunFam" id="3.40.50.300:FF:000142">
    <property type="entry name" value="Midasin"/>
    <property type="match status" value="1"/>
</dbReference>
<evidence type="ECO:0000313" key="12">
    <source>
        <dbReference type="EMBL" id="RLN18624.1"/>
    </source>
</evidence>
<dbReference type="InterPro" id="IPR048617">
    <property type="entry name" value="MDN1_AAA_lid_4"/>
</dbReference>
<feature type="region of interest" description="Disordered" evidence="10">
    <location>
        <begin position="4080"/>
        <end position="4118"/>
    </location>
</feature>
<dbReference type="InterPro" id="IPR002035">
    <property type="entry name" value="VWF_A"/>
</dbReference>
<dbReference type="Pfam" id="PF17867">
    <property type="entry name" value="AAA_lid_7"/>
    <property type="match status" value="3"/>
</dbReference>
<dbReference type="GO" id="GO:0005730">
    <property type="term" value="C:nucleolus"/>
    <property type="evidence" value="ECO:0007669"/>
    <property type="project" value="UniProtKB-SubCell"/>
</dbReference>
<keyword evidence="6 9" id="KW-0067">ATP-binding</keyword>
<dbReference type="InterPro" id="IPR036465">
    <property type="entry name" value="vWFA_dom_sf"/>
</dbReference>
<feature type="compositionally biased region" description="Basic and acidic residues" evidence="10">
    <location>
        <begin position="4268"/>
        <end position="4280"/>
    </location>
</feature>
<feature type="region of interest" description="Disordered" evidence="10">
    <location>
        <begin position="4524"/>
        <end position="4569"/>
    </location>
</feature>
<feature type="compositionally biased region" description="Basic and acidic residues" evidence="10">
    <location>
        <begin position="4361"/>
        <end position="4370"/>
    </location>
</feature>
<feature type="compositionally biased region" description="Basic and acidic residues" evidence="10">
    <location>
        <begin position="4104"/>
        <end position="4116"/>
    </location>
</feature>
<gene>
    <name evidence="12" type="ORF">C2845_PM02G12620</name>
</gene>
<feature type="compositionally biased region" description="Acidic residues" evidence="10">
    <location>
        <begin position="4299"/>
        <end position="4317"/>
    </location>
</feature>
<dbReference type="SMART" id="SM00382">
    <property type="entry name" value="AAA"/>
    <property type="match status" value="6"/>
</dbReference>
<protein>
    <recommendedName>
        <fullName evidence="4 9">Midasin</fullName>
    </recommendedName>
</protein>
<comment type="caution">
    <text evidence="12">The sequence shown here is derived from an EMBL/GenBank/DDBJ whole genome shotgun (WGS) entry which is preliminary data.</text>
</comment>
<evidence type="ECO:0000256" key="7">
    <source>
        <dbReference type="ARBA" id="ARBA00023186"/>
    </source>
</evidence>
<feature type="compositionally biased region" description="Basic and acidic residues" evidence="10">
    <location>
        <begin position="4217"/>
        <end position="4235"/>
    </location>
</feature>
<feature type="compositionally biased region" description="Polar residues" evidence="10">
    <location>
        <begin position="4175"/>
        <end position="4185"/>
    </location>
</feature>
<dbReference type="SUPFAM" id="SSF52540">
    <property type="entry name" value="P-loop containing nucleoside triphosphate hydrolases"/>
    <property type="match status" value="6"/>
</dbReference>
<dbReference type="PANTHER" id="PTHR48103">
    <property type="entry name" value="MIDASIN-RELATED"/>
    <property type="match status" value="1"/>
</dbReference>
<feature type="compositionally biased region" description="Basic and acidic residues" evidence="10">
    <location>
        <begin position="4525"/>
        <end position="4541"/>
    </location>
</feature>
<feature type="domain" description="VWFA" evidence="11">
    <location>
        <begin position="4704"/>
        <end position="4854"/>
    </location>
</feature>
<dbReference type="PANTHER" id="PTHR48103:SF2">
    <property type="entry name" value="MIDASIN"/>
    <property type="match status" value="1"/>
</dbReference>
<keyword evidence="8 9" id="KW-0539">Nucleus</keyword>
<dbReference type="Pfam" id="PF07728">
    <property type="entry name" value="AAA_5"/>
    <property type="match status" value="6"/>
</dbReference>
<sequence length="4854" mass="548445">MSLDGSFSAVAAAARLLARCPALRSDPRLHALASSTAAAPPARDDVAAALAEPLLHPRYTVAVLGCFLPLAPALVDRAVALLRSAGPQALRADDAARMEEEAEEGDVRVVEFYLSRGRGMRLHELACFALARALDIAPYLLRSVLSYFKCSPPPFQRLLSASFPSQISSKELHLFLDATRVSYRFLQLEPRVFCEQWDWSCFLDLVYSTADYSLVDNSLDSVGSDLRWCTIQILMVVLKASDMAIESFGLGADEAFKCFLRWKEFCIDTSLEKASLYLQNEDGNSKSTVDGLTTLADYLSDWPEIATGSDRSIGIYECPFVLTATLRKSYEVALMAVSQKWPVLLYGPVGAGKTALINKLARIGGNRVLFIHMDEQMDGRTLIGSYVCTEKPGEFKWAPGSLTQAIVKGFWIVFEDIDKAPSDVQSILLPLLEGSSAFSVGHAEAVEVAESFRLFATITTSNSDVSHALEGRLAFSALWRKVMVGEPNRSDTVNIIKGCYPSLEPISSKLIDTFEKVNSLGSHQFGGPNIAGGLSDGVLHRFSLRDMLKWCKRILGVDLNFEGLGFASSCFKLIYHEALIQKGPFADIRRALEVLERVACSIKFNEPVLLVGETGTGKTTIVQNLAAWLKRPLTVVNLSQQSDISDLLGGFKPTDARSICFPLYIEFKDLFCRSFPAKDNEAILRHCDVCVMEKSWKKLLHTLAKCVEKAQKLIEGISKSSSGSKRKRALPAQVVSDWDTFSSRLNVACRQIGSSTGMSFQFVEGAFVSALRNGHWILLDEVNLAPPETLQRIGAVLDGEKGTLCLAERGDIDYVEHGKMPPSISFADYFIEKPVQIDGCESDEFLRSYVLTNSVTEHIVNLARAVYIKRYPVLLQGPTSSGKTSLVRYLAAKTGHEFVRINNHEHTDLQEYLGTYVTDSQGKLQFQEGALVKAVREGHWIVLDELNLAPSDVLEALNRLLDDNRELFVPELQETIPAHPNFMLFATQNPPMLYGGRKMLSRAFRNRFIEVHVDEIPEDELVTILEQRCRIAPSYAKKMVDVMKDLQTHRQNSRVFAGKHGFITPRDLFRWANRYRTFEGKSYEDLAKDGYLLLAERLRDDNEKAVVQEALERHLRVKLNIADLYNSEVTREDNLSLDAIRLRVQECFGNITWTKSMWRLYFLIERCYRSREPVLLVGETGGGKTTVCQGFCPIRDRSRIALEFKDLVAKIKQMKIFVYVAGDMPLETDISGADSVMSHLNEILDRYRKEKDLFPEVPARDLDTMEQVKLDLMHLRKRWQAIFVWQDGPLVQAMKNGDLFLIDEISLADDSVLERLNSVLEPERKLSLAEKGGSELEKISAHPNFFILATMNPGGDYGKKELSPALRNRFTELWVPAVTDVDELKNIALAKFTKAELSCFGDCIVNFWKWFNQLDIGRTLTIRDLLSWISFINVTEQNLGPQQALIHGLFLILLDGLSLGVNVSKSEATDMRSTCLSFLLEELQKVEGKAVDLYLNDLNNYGWGDNMRKGDTDHDYLEGHFGISPFYIPKGQFACKQQGFEIMAPTTSKNVLRVLRGMQLPKPLLLEGSPGVGKTSLIVALAGLSGHDVVRINLSEQTDMMDLLGSDLPAEGRNGMEFSWSDGILLQALKNGSWVLLDELNLAPQSVLEGLNAILDHRAEVFIPELGRTYKCPPSFRIFACQNPSSQGGGRKGLPKSFLNRFTKVYVDELSEEDYLFICKSRYHPLISESFLRNLIRFNNRLHMDTMVHRKYGQQGSPWEFNLRDIIRSCEIVAGCPDTLKDDCFLNTVYLQRMRTVDDRHKVVELFEEVFEKKPSIHQSKMLYVNPHCLTVGNASIRRNNFQSYKMQNNQLNIFPGILNSLEAAMHCIHQGWLCILIGQNSSGKTSLIRLLAQLSGNTLNELNLSSATDVSELLGCFEQYNFFRHYKAVVSQVEHYVDVYFSLSMDLNWKNLVVERKDLFAKWFEFVAEKRYSSVRTSTFIEMRGNASLPSLSLVAEIVEQMKCDLEMFDLPISLTKDDLCKTLKSIYNLQQNGTAHQPVKFEWVAGDLIRAIESGEWIVLDNANFCNPTVLDRINSLVEQERSIVVNECGLVDGNPVVIKAHPKFRMFLTVNANYGEVSRAMRNRGVEIFLMDQSWDLKGCSNAPGNSEKKDVIRFLISSGIPRMELISSMSKAHMYAKAEGLRVGINITLLEITRWSLSAHYAAYQISHFKEVPVSNMHPSIIPTASLRELHFPTVSGQSVKTRVTGAFDSDLADQMLFFAANWVMEQSAENDHELYAKWFEWYHRLVQPYCNFFEHYAYILKQESEHPIWHSILECYRVIVGYHKTNIVTQPIPLLSKKLLDMAGCEALKAYQDRLCNSFNGLRLLRLTLQQWQFETKFPDLAVLKSTFLPALESLRCLEGELLKMIVKSQEVLHIYSRILDYHRSIWKMMISSQFEGLPVVWNLLRKEILKLQLKFPVEVGVFLMESVNLNNLHDFNFQYGKPTLWINGGHPLVPSSSMVFDKIQSIVAFSAAVWPKKNLLNIHLDDKQQLTDAMLSANQDLRCLAMEGLSMAIVATKTEEDVSTIVDRLDDVDQRLRRKVDFERSKLSSKTSVSEVKSCCSVSSDILCNIYGFTAWLESLPLLNLKSINLDALLLKRLSKCAQKDPSEAHKIIVNSGYLLNYAKNYSLGSSSRSPLEYTQHQMIWWIRDAWATVDNVHVEIANSILEMWYNYHSSLWTYCSGSPKSLPVTQDETCDLAHLTKIDAIDTIIQKDLRVVDYQKNCLMLRISSGNLWEGVSYVGNFVASLHSVADSLFKQIIFAHKNHFKEDDFHRLEAVLFQQTKNYIEKEDLGTTCALLSSSSHGVLASLAGSDELVESLLMDLYSSYSRDSLLHTGAAWMRIGMLRFRLLLTSYSPDPAFESAYIHSHVLEKISLVKLEGKVRHDCEELAGSSSPEDSHDYKLLQDLETEEKGIRAKVVFRPQQSKHKSLVAACAEFENRLSDCKDLLANLNCNGAGQLEVDRVCNWQITSMNFIKRLTEEYGEYTDLIQPIQVAVYEMKLGLALALSASLQREFLKKIKEDDIERVLGTICTFMQFPSGITERVVTDMTDLTDYAVGVKLTTQNNCSGDVDVLKKLAAVSSQLNVGKVGDKVKSHSEMLVSIHHMFLVRTAYRVSCSLIMDTSSFLSLKDTFDHFTSMWIDMKSHLKAKENNDSQYYKFKSRPINIEDIFKEDVPLLSDMDSEDNIVPGNEEKIEQEFFKIMERINGDNGVVEDSWDAIPESVLKCIVMTHNQLFGSPDLFEKPSKCPISDAQKIQSFIESYELGTRILKDLPELTCSVFDEKLMPEHLFRVCLEYRRTSATSLACSGNNAYKDPIPSVMFKMVEPLTTLQEKVRKYLEEWHDHPGLMKILDTIASLLAMPLSTPISKALLGLQLLAGKAQTLQENDTKFFLKDHLPPIFLLVYSWQRLELDSWPLLLEEVQEKYDMDAVKLWFPLRALLTQTSGVSSDEDLSIIRSVEEFVQTSNLGEFKRRLHLLLAFHGEISDGASLGAYSSTITKKIRNILYNVFGYYMQFLSLVHEKIEAGKRSIEDNLKDLVKLYSWEQEPYSTASIDKFKKARQKIFRLLQQFNNDTLRKPVIDLLNEEITARKVPCWLDPQRPESQFPVDTEKFNKRYSWYDKWASETSLSLQTLQHTNVDGVPTVKEYADVVQSVNHRRDEIELNDRLKFFWAALERICGAASFANTLKHGKKNQKKAALSNLFKTLEECGLTKHRPMGHEWRDELSAPSSLFLEQSYDATHLLQQVSSQKELEDVSVVHCTLLTTDNWKHANRKYFNCLAMMQQLRQVSLKFNKDLGLEEKLFDSVLTMTTDTKLLLRSFKDCHHTSCNNFEEVAALSTLLEKFVSRFSESKDLLDKYLLGSNNTFAGAHKNVPLATREMEELFSQNCKLVDLLREDMRVMRQQEISMRSVKEVLISRLEELLDKGKMAMENPREVEDNHGICSDVLPELEASYEGILEETFMLAKRLADHKPEIHSRIEAHLMHLHAWLGVILSSAEGILSELLEAHRTTAEITDALGDLFIYLFGEGFGSTEDTSEDADDEQPGAIETGTGLGDGDGRKSVSSKIDDPSQIEDMATDVAQKPDQTPKNDDDAVEMKEDFHAELSDVSEDPEGKDSGSEDDEEDMNLDSQMGDTGDSSEVVGKKSWDKDEDDDPKTSTEKYDSGSSVKGTEKNDRELRAKDDGSVEEDHMEMDNDEQGKSNDFEDEPITNEETDLNTEEVMDKADAYDDRTGPELPEPDNDSKDIDMERQEPDEEDADHEDIGSEEVEQGDQRSDDSDDMELGDMAQHGDSGVDNEGDYVEDANTEPSNIDKQQLDKIDSLKHPSQGQPENMQVDNNRESEENLANSSDMNGAVAPSVNFSGNEVPNMEISLPNSGDDSRLSNSKPDVQNEAPQSHIKQANPFRSIGDAMEDWKERARVSADTQDHPPDSGHHSDDENATQFRYVPEGEQSTSQALGAATADQISDETQIKQSFMEDESHVKKLEQSEERTPDNPEVPHIQASEALTSKSENVNELEDPEIQTDTPVQDLVEVGKYSSFQNLVSFKRSLADDKIAPDDLTVDMELSTQMDLDIPDAETERAIVGWKNLELATMKLSQELAEQLRLVMEPTLASKLQGDYRTGKRINMKKVIPYIASHFRRDKIWLRRTKPNKRNYQVVIAVDDSRSMSEGKCGKVAIEALVTVCRAMSQLEVGQFAVASFGKKGNVRILHDFDQIFSSEAGVNMISSLSFGQDNKIEDQPVSDLLTHLNTMLDTAVAKARTPSGQNPLQQLILIISDGKFHEKNIEALPRTLADLLRQWFELYAEC</sequence>
<dbReference type="Pfam" id="PF21108">
    <property type="entry name" value="MDN1_4th"/>
    <property type="match status" value="1"/>
</dbReference>
<dbReference type="InterPro" id="IPR003593">
    <property type="entry name" value="AAA+_ATPase"/>
</dbReference>
<evidence type="ECO:0000256" key="4">
    <source>
        <dbReference type="ARBA" id="ARBA00017143"/>
    </source>
</evidence>
<comment type="function">
    <text evidence="9">Nuclear chaperone required for maturation and nuclear export of pre-60S ribosome subunits.</text>
</comment>
<feature type="compositionally biased region" description="Polar residues" evidence="10">
    <location>
        <begin position="4371"/>
        <end position="4383"/>
    </location>
</feature>
<dbReference type="GO" id="GO:0016887">
    <property type="term" value="F:ATP hydrolysis activity"/>
    <property type="evidence" value="ECO:0007669"/>
    <property type="project" value="InterPro"/>
</dbReference>
<feature type="compositionally biased region" description="Basic and acidic residues" evidence="10">
    <location>
        <begin position="4459"/>
        <end position="4484"/>
    </location>
</feature>
<dbReference type="InterPro" id="IPR025662">
    <property type="entry name" value="Sigma_54_int_dom_ATP-bd_1"/>
</dbReference>